<dbReference type="EMBL" id="JABBWM010000029">
    <property type="protein sequence ID" value="KAG2108056.1"/>
    <property type="molecule type" value="Genomic_DNA"/>
</dbReference>
<evidence type="ECO:0000313" key="3">
    <source>
        <dbReference type="EMBL" id="KAG2108056.1"/>
    </source>
</evidence>
<dbReference type="SMART" id="SM00443">
    <property type="entry name" value="G_patch"/>
    <property type="match status" value="1"/>
</dbReference>
<dbReference type="Gene3D" id="3.30.70.330">
    <property type="match status" value="1"/>
</dbReference>
<dbReference type="GeneID" id="64702773"/>
<evidence type="ECO:0000256" key="1">
    <source>
        <dbReference type="SAM" id="MobiDB-lite"/>
    </source>
</evidence>
<dbReference type="Pfam" id="PF01585">
    <property type="entry name" value="G-patch"/>
    <property type="match status" value="1"/>
</dbReference>
<organism evidence="3 4">
    <name type="scientific">Suillus discolor</name>
    <dbReference type="NCBI Taxonomy" id="1912936"/>
    <lineage>
        <taxon>Eukaryota</taxon>
        <taxon>Fungi</taxon>
        <taxon>Dikarya</taxon>
        <taxon>Basidiomycota</taxon>
        <taxon>Agaricomycotina</taxon>
        <taxon>Agaricomycetes</taxon>
        <taxon>Agaricomycetidae</taxon>
        <taxon>Boletales</taxon>
        <taxon>Suillineae</taxon>
        <taxon>Suillaceae</taxon>
        <taxon>Suillus</taxon>
    </lineage>
</organism>
<dbReference type="InterPro" id="IPR000467">
    <property type="entry name" value="G_patch_dom"/>
</dbReference>
<proteinExistence type="predicted"/>
<dbReference type="PROSITE" id="PS50174">
    <property type="entry name" value="G_PATCH"/>
    <property type="match status" value="1"/>
</dbReference>
<dbReference type="PANTHER" id="PTHR13288">
    <property type="entry name" value="SPLICING FACTOR 45 SPF45"/>
    <property type="match status" value="1"/>
</dbReference>
<dbReference type="OrthoDB" id="5411533at2759"/>
<dbReference type="PANTHER" id="PTHR13288:SF8">
    <property type="entry name" value="SPLICING FACTOR 45"/>
    <property type="match status" value="1"/>
</dbReference>
<dbReference type="RefSeq" id="XP_041292654.1">
    <property type="nucleotide sequence ID" value="XM_041440514.1"/>
</dbReference>
<sequence>MAVLGAVVTIAFNLFSSSFEELVFFDFDARRSPDPQGFAARMMAKWGHKEGQGLGADGSGIVNALTVEQVAAQGKGKKGQNQAQGQVKVKPAMGSKMGRIINDNEDAKGREDRLRFGEASRVVVLTNMVGPEDVDDGDLRDEIGEECSKNGTVERVIVHLTQPRPASRTNTTLPKEPAILLGKGKGKEKADSENESADDRGRQLERGKRARPRAMSTRSRSSAPKTKRQRAKSKAIISDDESQLENSPVPEQAALVKRSPPIRLPPAVKGSWQRRESVAQLAAASEDERTATPNPAPKTGPRYMEVDELDEMMNEMQMNVGPAPKMGAPYVAIPPALKVVKAAIAAHTTSGTDGGSASHQLEEDDHADITSPVWNPGCGSCVQRQLVCRQGYNTLKAPQSNWFTVREDLHSASRVLVALIAGFGKRDRLSGVNDSEMTLSSKSVAGARSEVRRRKLLGGKIAI</sequence>
<dbReference type="AlphaFoldDB" id="A0A9P7F7Y2"/>
<comment type="caution">
    <text evidence="3">The sequence shown here is derived from an EMBL/GenBank/DDBJ whole genome shotgun (WGS) entry which is preliminary data.</text>
</comment>
<reference evidence="3" key="1">
    <citation type="journal article" date="2020" name="New Phytol.">
        <title>Comparative genomics reveals dynamic genome evolution in host specialist ectomycorrhizal fungi.</title>
        <authorList>
            <person name="Lofgren L.A."/>
            <person name="Nguyen N.H."/>
            <person name="Vilgalys R."/>
            <person name="Ruytinx J."/>
            <person name="Liao H.L."/>
            <person name="Branco S."/>
            <person name="Kuo A."/>
            <person name="LaButti K."/>
            <person name="Lipzen A."/>
            <person name="Andreopoulos W."/>
            <person name="Pangilinan J."/>
            <person name="Riley R."/>
            <person name="Hundley H."/>
            <person name="Na H."/>
            <person name="Barry K."/>
            <person name="Grigoriev I.V."/>
            <person name="Stajich J.E."/>
            <person name="Kennedy P.G."/>
        </authorList>
    </citation>
    <scope>NUCLEOTIDE SEQUENCE</scope>
    <source>
        <strain evidence="3">FC423</strain>
    </source>
</reference>
<dbReference type="InterPro" id="IPR040052">
    <property type="entry name" value="RBM17"/>
</dbReference>
<feature type="domain" description="G-patch" evidence="2">
    <location>
        <begin position="35"/>
        <end position="85"/>
    </location>
</feature>
<protein>
    <recommendedName>
        <fullName evidence="2">G-patch domain-containing protein</fullName>
    </recommendedName>
</protein>
<dbReference type="GO" id="GO:0003676">
    <property type="term" value="F:nucleic acid binding"/>
    <property type="evidence" value="ECO:0007669"/>
    <property type="project" value="InterPro"/>
</dbReference>
<evidence type="ECO:0000259" key="2">
    <source>
        <dbReference type="PROSITE" id="PS50174"/>
    </source>
</evidence>
<dbReference type="GO" id="GO:0071011">
    <property type="term" value="C:precatalytic spliceosome"/>
    <property type="evidence" value="ECO:0007669"/>
    <property type="project" value="TreeGrafter"/>
</dbReference>
<name>A0A9P7F7Y2_9AGAM</name>
<dbReference type="GO" id="GO:0045292">
    <property type="term" value="P:mRNA cis splicing, via spliceosome"/>
    <property type="evidence" value="ECO:0007669"/>
    <property type="project" value="InterPro"/>
</dbReference>
<feature type="region of interest" description="Disordered" evidence="1">
    <location>
        <begin position="160"/>
        <end position="302"/>
    </location>
</feature>
<feature type="compositionally biased region" description="Basic and acidic residues" evidence="1">
    <location>
        <begin position="185"/>
        <end position="207"/>
    </location>
</feature>
<dbReference type="InterPro" id="IPR012677">
    <property type="entry name" value="Nucleotide-bd_a/b_plait_sf"/>
</dbReference>
<accession>A0A9P7F7Y2</accession>
<dbReference type="Proteomes" id="UP000823399">
    <property type="component" value="Unassembled WGS sequence"/>
</dbReference>
<evidence type="ECO:0000313" key="4">
    <source>
        <dbReference type="Proteomes" id="UP000823399"/>
    </source>
</evidence>
<keyword evidence="4" id="KW-1185">Reference proteome</keyword>
<gene>
    <name evidence="3" type="ORF">F5147DRAFT_761173</name>
</gene>